<comment type="caution">
    <text evidence="5">The sequence shown here is derived from an EMBL/GenBank/DDBJ whole genome shotgun (WGS) entry which is preliminary data.</text>
</comment>
<evidence type="ECO:0008006" key="7">
    <source>
        <dbReference type="Google" id="ProtNLM"/>
    </source>
</evidence>
<dbReference type="PANTHER" id="PTHR37042">
    <property type="entry name" value="OUTER MEMBRANE PROTEIN RV1973"/>
    <property type="match status" value="1"/>
</dbReference>
<dbReference type="PANTHER" id="PTHR37042:SF4">
    <property type="entry name" value="OUTER MEMBRANE PROTEIN RV1973"/>
    <property type="match status" value="1"/>
</dbReference>
<organism evidence="5 6">
    <name type="scientific">Nocardioides daeguensis</name>
    <dbReference type="NCBI Taxonomy" id="908359"/>
    <lineage>
        <taxon>Bacteria</taxon>
        <taxon>Bacillati</taxon>
        <taxon>Actinomycetota</taxon>
        <taxon>Actinomycetes</taxon>
        <taxon>Propionibacteriales</taxon>
        <taxon>Nocardioidaceae</taxon>
        <taxon>Nocardioides</taxon>
    </lineage>
</organism>
<feature type="compositionally biased region" description="Basic and acidic residues" evidence="3">
    <location>
        <begin position="23"/>
        <end position="41"/>
    </location>
</feature>
<accession>A0ABP6UWJ7</accession>
<keyword evidence="2 4" id="KW-0472">Membrane</keyword>
<feature type="transmembrane region" description="Helical" evidence="4">
    <location>
        <begin position="61"/>
        <end position="81"/>
    </location>
</feature>
<sequence length="222" mass="23568">MPGPHHGRPQDAAAVAVAVADPPEDRVEETSARTRSGGGDDARLTLSSSGWLDDEATRVRLAGALVVALVAALVVSGILAWQRGTQEPSALAVRAHARDEARAAALRDIETLLTADHRDAAGTFTAWSAVTTGRLHAQLAQQRKSILKRLRATKEITTVRPVEAALSSWDEAAGTARLLAVLDLRKTSGDQPSTQTVRYLAMTQRVDGKWLLSAVQQVGGDS</sequence>
<keyword evidence="4" id="KW-1133">Transmembrane helix</keyword>
<gene>
    <name evidence="5" type="ORF">GCM10022263_10460</name>
</gene>
<protein>
    <recommendedName>
        <fullName evidence="7">Mce-associated membrane protein</fullName>
    </recommendedName>
</protein>
<dbReference type="Proteomes" id="UP001500301">
    <property type="component" value="Unassembled WGS sequence"/>
</dbReference>
<dbReference type="EMBL" id="BAABBB010000006">
    <property type="protein sequence ID" value="GAA3523988.1"/>
    <property type="molecule type" value="Genomic_DNA"/>
</dbReference>
<evidence type="ECO:0000256" key="3">
    <source>
        <dbReference type="SAM" id="MobiDB-lite"/>
    </source>
</evidence>
<dbReference type="RefSeq" id="WP_218235538.1">
    <property type="nucleotide sequence ID" value="NZ_BAABBB010000006.1"/>
</dbReference>
<evidence type="ECO:0000256" key="4">
    <source>
        <dbReference type="SAM" id="Phobius"/>
    </source>
</evidence>
<reference evidence="6" key="1">
    <citation type="journal article" date="2019" name="Int. J. Syst. Evol. Microbiol.">
        <title>The Global Catalogue of Microorganisms (GCM) 10K type strain sequencing project: providing services to taxonomists for standard genome sequencing and annotation.</title>
        <authorList>
            <consortium name="The Broad Institute Genomics Platform"/>
            <consortium name="The Broad Institute Genome Sequencing Center for Infectious Disease"/>
            <person name="Wu L."/>
            <person name="Ma J."/>
        </authorList>
    </citation>
    <scope>NUCLEOTIDE SEQUENCE [LARGE SCALE GENOMIC DNA]</scope>
    <source>
        <strain evidence="6">JCM 17460</strain>
    </source>
</reference>
<evidence type="ECO:0000256" key="2">
    <source>
        <dbReference type="ARBA" id="ARBA00023136"/>
    </source>
</evidence>
<evidence type="ECO:0000313" key="6">
    <source>
        <dbReference type="Proteomes" id="UP001500301"/>
    </source>
</evidence>
<evidence type="ECO:0000256" key="1">
    <source>
        <dbReference type="ARBA" id="ARBA00004370"/>
    </source>
</evidence>
<evidence type="ECO:0000313" key="5">
    <source>
        <dbReference type="EMBL" id="GAA3523988.1"/>
    </source>
</evidence>
<name>A0ABP6UWJ7_9ACTN</name>
<proteinExistence type="predicted"/>
<feature type="region of interest" description="Disordered" evidence="3">
    <location>
        <begin position="1"/>
        <end position="41"/>
    </location>
</feature>
<keyword evidence="4" id="KW-0812">Transmembrane</keyword>
<keyword evidence="6" id="KW-1185">Reference proteome</keyword>
<comment type="subcellular location">
    <subcellularLocation>
        <location evidence="1">Membrane</location>
    </subcellularLocation>
</comment>